<keyword evidence="4 7" id="KW-0949">S-adenosyl-L-methionine</keyword>
<dbReference type="AlphaFoldDB" id="A0A8H7PV21"/>
<evidence type="ECO:0000313" key="10">
    <source>
        <dbReference type="EMBL" id="KAG2180430.1"/>
    </source>
</evidence>
<dbReference type="Gene3D" id="3.40.50.150">
    <property type="entry name" value="Vaccinia Virus protein VP39"/>
    <property type="match status" value="1"/>
</dbReference>
<evidence type="ECO:0000256" key="7">
    <source>
        <dbReference type="PROSITE-ProRule" id="PRU00959"/>
    </source>
</evidence>
<dbReference type="PANTHER" id="PTHR13370:SF3">
    <property type="entry name" value="TRNA (GUANINE(10)-N2)-METHYLTRANSFERASE HOMOLOG"/>
    <property type="match status" value="1"/>
</dbReference>
<evidence type="ECO:0000313" key="11">
    <source>
        <dbReference type="Proteomes" id="UP000612746"/>
    </source>
</evidence>
<dbReference type="GO" id="GO:0032259">
    <property type="term" value="P:methylation"/>
    <property type="evidence" value="ECO:0007669"/>
    <property type="project" value="UniProtKB-UniRule"/>
</dbReference>
<dbReference type="InterPro" id="IPR016691">
    <property type="entry name" value="TRMT11"/>
</dbReference>
<feature type="region of interest" description="Disordered" evidence="8">
    <location>
        <begin position="429"/>
        <end position="471"/>
    </location>
</feature>
<evidence type="ECO:0000256" key="6">
    <source>
        <dbReference type="ARBA" id="ARBA00022884"/>
    </source>
</evidence>
<sequence>MPSYLVQFAQVSTVTTSHDEFRLPEFESLAVIENVNVKFNREEYRLDRPFLKVEIESDEEAAKLVKRAILIKSIYELWGEGENLEELHASVRETSDRWPQYMGKSFKFSVTAFGSTIVAKKSLEMINSFSFLGFDGDIDMTNPEFQFSILVDFGAERSKFMKVGTFEAEKMYLGKLVTSGSRDLVNRYNLKKRNYLGTTSMDAELSLIMANQALAGPGKLVYDPFVGTGSFLFTCSHFGAYTLGSDIDGRQIRGKGKSSIKSNIAQYDLGDRVLDTLTFDICHNPWRIDNWLDAIVTDRKLDVCNCHAPYGVRAGAKKLGRKENSKKQVSLRTYEGLPMHERDDYYPPTKPYEMSEVLMDLLEFSARQLRLGGRLVYWLPTIVDEYSNEDVPQHPCMKLVSNSEQNFGAWSRRLITMQKVAEVHQGEHASIPVHHPTENDVTANPVQEEDSAAEEAEQNKQQPGHYAFREK</sequence>
<keyword evidence="5 7" id="KW-0819">tRNA processing</keyword>
<keyword evidence="2 7" id="KW-0489">Methyltransferase</keyword>
<keyword evidence="7" id="KW-0820">tRNA-binding</keyword>
<reference evidence="10" key="1">
    <citation type="submission" date="2020-12" db="EMBL/GenBank/DDBJ databases">
        <title>Metabolic potential, ecology and presence of endohyphal bacteria is reflected in genomic diversity of Mucoromycotina.</title>
        <authorList>
            <person name="Muszewska A."/>
            <person name="Okrasinska A."/>
            <person name="Steczkiewicz K."/>
            <person name="Drgas O."/>
            <person name="Orlowska M."/>
            <person name="Perlinska-Lenart U."/>
            <person name="Aleksandrzak-Piekarczyk T."/>
            <person name="Szatraj K."/>
            <person name="Zielenkiewicz U."/>
            <person name="Pilsyk S."/>
            <person name="Malc E."/>
            <person name="Mieczkowski P."/>
            <person name="Kruszewska J.S."/>
            <person name="Biernat P."/>
            <person name="Pawlowska J."/>
        </authorList>
    </citation>
    <scope>NUCLEOTIDE SEQUENCE</scope>
    <source>
        <strain evidence="10">WA0000051536</strain>
    </source>
</reference>
<evidence type="ECO:0000259" key="9">
    <source>
        <dbReference type="Pfam" id="PF25904"/>
    </source>
</evidence>
<dbReference type="GO" id="GO:0005737">
    <property type="term" value="C:cytoplasm"/>
    <property type="evidence" value="ECO:0007669"/>
    <property type="project" value="TreeGrafter"/>
</dbReference>
<keyword evidence="3 7" id="KW-0808">Transferase</keyword>
<dbReference type="InterPro" id="IPR029063">
    <property type="entry name" value="SAM-dependent_MTases_sf"/>
</dbReference>
<evidence type="ECO:0000256" key="8">
    <source>
        <dbReference type="SAM" id="MobiDB-lite"/>
    </source>
</evidence>
<gene>
    <name evidence="10" type="ORF">INT44_003434</name>
</gene>
<dbReference type="Proteomes" id="UP000612746">
    <property type="component" value="Unassembled WGS sequence"/>
</dbReference>
<evidence type="ECO:0000256" key="1">
    <source>
        <dbReference type="ARBA" id="ARBA00022490"/>
    </source>
</evidence>
<keyword evidence="11" id="KW-1185">Reference proteome</keyword>
<feature type="non-terminal residue" evidence="10">
    <location>
        <position position="1"/>
    </location>
</feature>
<dbReference type="Pfam" id="PF25904">
    <property type="entry name" value="Tmrp11_N"/>
    <property type="match status" value="1"/>
</dbReference>
<dbReference type="GO" id="GO:0000049">
    <property type="term" value="F:tRNA binding"/>
    <property type="evidence" value="ECO:0007669"/>
    <property type="project" value="UniProtKB-UniRule"/>
</dbReference>
<keyword evidence="1" id="KW-0963">Cytoplasm</keyword>
<proteinExistence type="inferred from homology"/>
<protein>
    <recommendedName>
        <fullName evidence="9">tRNA (guanine(10)-N(2))-methyltransferase TRMT11 N-terminal domain-containing protein</fullName>
    </recommendedName>
</protein>
<comment type="caution">
    <text evidence="10">The sequence shown here is derived from an EMBL/GenBank/DDBJ whole genome shotgun (WGS) entry which is preliminary data.</text>
</comment>
<evidence type="ECO:0000256" key="5">
    <source>
        <dbReference type="ARBA" id="ARBA00022694"/>
    </source>
</evidence>
<dbReference type="GO" id="GO:0008033">
    <property type="term" value="P:tRNA processing"/>
    <property type="evidence" value="ECO:0007669"/>
    <property type="project" value="UniProtKB-UniRule"/>
</dbReference>
<accession>A0A8H7PV21</accession>
<dbReference type="OrthoDB" id="333024at2759"/>
<evidence type="ECO:0000256" key="2">
    <source>
        <dbReference type="ARBA" id="ARBA00022603"/>
    </source>
</evidence>
<dbReference type="SUPFAM" id="SSF53335">
    <property type="entry name" value="S-adenosyl-L-methionine-dependent methyltransferases"/>
    <property type="match status" value="1"/>
</dbReference>
<feature type="domain" description="tRNA (guanine(10)-N(2))-methyltransferase TRMT11 N-terminal" evidence="9">
    <location>
        <begin position="4"/>
        <end position="182"/>
    </location>
</feature>
<dbReference type="EMBL" id="JAEPRA010000009">
    <property type="protein sequence ID" value="KAG2180430.1"/>
    <property type="molecule type" value="Genomic_DNA"/>
</dbReference>
<dbReference type="InterPro" id="IPR059073">
    <property type="entry name" value="TRMT11_N"/>
</dbReference>
<name>A0A8H7PV21_9FUNG</name>
<comment type="similarity">
    <text evidence="7">Belongs to the class I-like SAM-binding methyltransferase superfamily. TRM11 methyltransferase family.</text>
</comment>
<dbReference type="PIRSF" id="PIRSF017259">
    <property type="entry name" value="tRNA_mtfrase_TRM11"/>
    <property type="match status" value="1"/>
</dbReference>
<evidence type="ECO:0000256" key="4">
    <source>
        <dbReference type="ARBA" id="ARBA00022691"/>
    </source>
</evidence>
<dbReference type="PANTHER" id="PTHR13370">
    <property type="entry name" value="RNA METHYLASE-RELATED"/>
    <property type="match status" value="1"/>
</dbReference>
<dbReference type="PROSITE" id="PS51627">
    <property type="entry name" value="SAM_MT_TRM11"/>
    <property type="match status" value="1"/>
</dbReference>
<dbReference type="GO" id="GO:0160102">
    <property type="term" value="F:tRNA (guanine(10)-N2)-methyltransferase activity"/>
    <property type="evidence" value="ECO:0007669"/>
    <property type="project" value="InterPro"/>
</dbReference>
<keyword evidence="6 7" id="KW-0694">RNA-binding</keyword>
<feature type="compositionally biased region" description="Acidic residues" evidence="8">
    <location>
        <begin position="447"/>
        <end position="456"/>
    </location>
</feature>
<evidence type="ECO:0000256" key="3">
    <source>
        <dbReference type="ARBA" id="ARBA00022679"/>
    </source>
</evidence>
<organism evidence="10 11">
    <name type="scientific">Umbelopsis vinacea</name>
    <dbReference type="NCBI Taxonomy" id="44442"/>
    <lineage>
        <taxon>Eukaryota</taxon>
        <taxon>Fungi</taxon>
        <taxon>Fungi incertae sedis</taxon>
        <taxon>Mucoromycota</taxon>
        <taxon>Mucoromycotina</taxon>
        <taxon>Umbelopsidomycetes</taxon>
        <taxon>Umbelopsidales</taxon>
        <taxon>Umbelopsidaceae</taxon>
        <taxon>Umbelopsis</taxon>
    </lineage>
</organism>